<gene>
    <name evidence="1" type="ORF">G3M58_93355</name>
</gene>
<name>A0A6G3XZM7_9ACTN</name>
<accession>A0A6G3XZM7</accession>
<evidence type="ECO:0000313" key="1">
    <source>
        <dbReference type="EMBL" id="NEE23032.1"/>
    </source>
</evidence>
<proteinExistence type="predicted"/>
<comment type="caution">
    <text evidence="1">The sequence shown here is derived from an EMBL/GenBank/DDBJ whole genome shotgun (WGS) entry which is preliminary data.</text>
</comment>
<dbReference type="AlphaFoldDB" id="A0A6G3XZM7"/>
<dbReference type="EMBL" id="JAAGMN010010094">
    <property type="protein sequence ID" value="NEE23032.1"/>
    <property type="molecule type" value="Genomic_DNA"/>
</dbReference>
<organism evidence="1">
    <name type="scientific">Streptomyces sp. SID7499</name>
    <dbReference type="NCBI Taxonomy" id="2706086"/>
    <lineage>
        <taxon>Bacteria</taxon>
        <taxon>Bacillati</taxon>
        <taxon>Actinomycetota</taxon>
        <taxon>Actinomycetes</taxon>
        <taxon>Kitasatosporales</taxon>
        <taxon>Streptomycetaceae</taxon>
        <taxon>Streptomyces</taxon>
    </lineage>
</organism>
<reference evidence="1" key="1">
    <citation type="submission" date="2020-01" db="EMBL/GenBank/DDBJ databases">
        <title>Insect and environment-associated Actinomycetes.</title>
        <authorList>
            <person name="Currrie C."/>
            <person name="Chevrette M."/>
            <person name="Carlson C."/>
            <person name="Stubbendieck R."/>
            <person name="Wendt-Pienkowski E."/>
        </authorList>
    </citation>
    <scope>NUCLEOTIDE SEQUENCE</scope>
    <source>
        <strain evidence="1">SID7499</strain>
    </source>
</reference>
<protein>
    <submittedName>
        <fullName evidence="1">Uncharacterized protein</fullName>
    </submittedName>
</protein>
<sequence>MNKPVQECPDLDRLLRLIGILGPPTEEGNFWKYWRPGEDGYGFKKIKGCITGFTRPSHDHRWVAHDFADYVLMLFATGSPEEESKLADLIGRHISTGGEPRAVGIQFLADLRSTAWNVWRDHHSPDAATVIQQWSTAPWK</sequence>